<evidence type="ECO:0000313" key="2">
    <source>
        <dbReference type="Proteomes" id="UP000502706"/>
    </source>
</evidence>
<gene>
    <name evidence="1" type="ORF">GBA65_13615</name>
</gene>
<sequence length="92" mass="10263">MALRVLCPNAAVFEVEHRYLTREVRRLRPDLVVCSRATEVVREQVASWVELYPDCGSLSEVCLDGECSTVDDLQLSDLLDIVRAPQRAASTG</sequence>
<proteinExistence type="predicted"/>
<dbReference type="RefSeq" id="WP_166397041.1">
    <property type="nucleotide sequence ID" value="NZ_CP045121.1"/>
</dbReference>
<organism evidence="1 2">
    <name type="scientific">Rubrobacter marinus</name>
    <dbReference type="NCBI Taxonomy" id="2653852"/>
    <lineage>
        <taxon>Bacteria</taxon>
        <taxon>Bacillati</taxon>
        <taxon>Actinomycetota</taxon>
        <taxon>Rubrobacteria</taxon>
        <taxon>Rubrobacterales</taxon>
        <taxon>Rubrobacteraceae</taxon>
        <taxon>Rubrobacter</taxon>
    </lineage>
</organism>
<reference evidence="1 2" key="1">
    <citation type="submission" date="2019-10" db="EMBL/GenBank/DDBJ databases">
        <title>Rubrobacter sp nov SCSIO 52915 isolated from a deep-sea sediment in the South China Sea.</title>
        <authorList>
            <person name="Chen R.W."/>
        </authorList>
    </citation>
    <scope>NUCLEOTIDE SEQUENCE [LARGE SCALE GENOMIC DNA]</scope>
    <source>
        <strain evidence="1 2">SCSIO 52915</strain>
    </source>
</reference>
<evidence type="ECO:0000313" key="1">
    <source>
        <dbReference type="EMBL" id="QIN79378.1"/>
    </source>
</evidence>
<name>A0A6G8PYX2_9ACTN</name>
<dbReference type="AlphaFoldDB" id="A0A6G8PYX2"/>
<keyword evidence="2" id="KW-1185">Reference proteome</keyword>
<protein>
    <submittedName>
        <fullName evidence="1">Uncharacterized protein</fullName>
    </submittedName>
</protein>
<dbReference type="EMBL" id="CP045121">
    <property type="protein sequence ID" value="QIN79378.1"/>
    <property type="molecule type" value="Genomic_DNA"/>
</dbReference>
<accession>A0A6G8PYX2</accession>
<dbReference type="Proteomes" id="UP000502706">
    <property type="component" value="Chromosome"/>
</dbReference>
<dbReference type="KEGG" id="rmar:GBA65_13615"/>